<sequence length="153" mass="17773">MKLLKPLVLFLIINFGGLALGSWLMGNSPLSDWYTSLNQAPWTPPGWAFGVAWTLIMICFSIYLVYLFRKVTTPKLKGLFILQVFLNVIWNYVFFNQHLVFLGLVTIIALTVVVFYFFFNYKQQLQNLSYLLLPYMVWLIIATSLNAYILLNN</sequence>
<dbReference type="OrthoDB" id="9795496at2"/>
<feature type="transmembrane region" description="Helical" evidence="6">
    <location>
        <begin position="7"/>
        <end position="26"/>
    </location>
</feature>
<evidence type="ECO:0000256" key="1">
    <source>
        <dbReference type="ARBA" id="ARBA00004141"/>
    </source>
</evidence>
<feature type="transmembrane region" description="Helical" evidence="6">
    <location>
        <begin position="101"/>
        <end position="119"/>
    </location>
</feature>
<keyword evidence="8" id="KW-1185">Reference proteome</keyword>
<evidence type="ECO:0000256" key="2">
    <source>
        <dbReference type="ARBA" id="ARBA00007524"/>
    </source>
</evidence>
<evidence type="ECO:0000256" key="3">
    <source>
        <dbReference type="ARBA" id="ARBA00022692"/>
    </source>
</evidence>
<dbReference type="PANTHER" id="PTHR10057:SF0">
    <property type="entry name" value="TRANSLOCATOR PROTEIN"/>
    <property type="match status" value="1"/>
</dbReference>
<dbReference type="FunFam" id="1.20.1260.100:FF:000001">
    <property type="entry name" value="translocator protein 2"/>
    <property type="match status" value="1"/>
</dbReference>
<organism evidence="7 8">
    <name type="scientific">Ulvibacter litoralis</name>
    <dbReference type="NCBI Taxonomy" id="227084"/>
    <lineage>
        <taxon>Bacteria</taxon>
        <taxon>Pseudomonadati</taxon>
        <taxon>Bacteroidota</taxon>
        <taxon>Flavobacteriia</taxon>
        <taxon>Flavobacteriales</taxon>
        <taxon>Flavobacteriaceae</taxon>
        <taxon>Ulvibacter</taxon>
    </lineage>
</organism>
<dbReference type="STRING" id="227084.SAMN05421855_103428"/>
<reference evidence="7 8" key="1">
    <citation type="submission" date="2016-10" db="EMBL/GenBank/DDBJ databases">
        <authorList>
            <person name="de Groot N.N."/>
        </authorList>
    </citation>
    <scope>NUCLEOTIDE SEQUENCE [LARGE SCALE GENOMIC DNA]</scope>
    <source>
        <strain evidence="7 8">DSM 16195</strain>
    </source>
</reference>
<evidence type="ECO:0000256" key="5">
    <source>
        <dbReference type="ARBA" id="ARBA00023136"/>
    </source>
</evidence>
<keyword evidence="5 6" id="KW-0472">Membrane</keyword>
<dbReference type="Gene3D" id="1.20.1260.100">
    <property type="entry name" value="TspO/MBR protein"/>
    <property type="match status" value="1"/>
</dbReference>
<dbReference type="InterPro" id="IPR038330">
    <property type="entry name" value="TspO/MBR-related_sf"/>
</dbReference>
<accession>A0A1G7GZU9</accession>
<gene>
    <name evidence="7" type="ORF">SAMN05421855_103428</name>
</gene>
<dbReference type="Pfam" id="PF03073">
    <property type="entry name" value="TspO_MBR"/>
    <property type="match status" value="1"/>
</dbReference>
<feature type="transmembrane region" description="Helical" evidence="6">
    <location>
        <begin position="131"/>
        <end position="151"/>
    </location>
</feature>
<name>A0A1G7GZU9_9FLAO</name>
<keyword evidence="3 6" id="KW-0812">Transmembrane</keyword>
<dbReference type="EMBL" id="FNBA01000003">
    <property type="protein sequence ID" value="SDE93645.1"/>
    <property type="molecule type" value="Genomic_DNA"/>
</dbReference>
<feature type="transmembrane region" description="Helical" evidence="6">
    <location>
        <begin position="46"/>
        <end position="66"/>
    </location>
</feature>
<comment type="subcellular location">
    <subcellularLocation>
        <location evidence="1">Membrane</location>
        <topology evidence="1">Multi-pass membrane protein</topology>
    </subcellularLocation>
</comment>
<dbReference type="Proteomes" id="UP000199321">
    <property type="component" value="Unassembled WGS sequence"/>
</dbReference>
<dbReference type="GO" id="GO:0016020">
    <property type="term" value="C:membrane"/>
    <property type="evidence" value="ECO:0007669"/>
    <property type="project" value="UniProtKB-SubCell"/>
</dbReference>
<dbReference type="CDD" id="cd15904">
    <property type="entry name" value="TSPO_MBR"/>
    <property type="match status" value="1"/>
</dbReference>
<feature type="transmembrane region" description="Helical" evidence="6">
    <location>
        <begin position="78"/>
        <end position="95"/>
    </location>
</feature>
<evidence type="ECO:0000313" key="7">
    <source>
        <dbReference type="EMBL" id="SDE93645.1"/>
    </source>
</evidence>
<dbReference type="PIRSF" id="PIRSF005859">
    <property type="entry name" value="PBR"/>
    <property type="match status" value="1"/>
</dbReference>
<evidence type="ECO:0000256" key="6">
    <source>
        <dbReference type="SAM" id="Phobius"/>
    </source>
</evidence>
<comment type="similarity">
    <text evidence="2">Belongs to the TspO/BZRP family.</text>
</comment>
<proteinExistence type="inferred from homology"/>
<keyword evidence="4 6" id="KW-1133">Transmembrane helix</keyword>
<evidence type="ECO:0000256" key="4">
    <source>
        <dbReference type="ARBA" id="ARBA00022989"/>
    </source>
</evidence>
<dbReference type="GO" id="GO:0033013">
    <property type="term" value="P:tetrapyrrole metabolic process"/>
    <property type="evidence" value="ECO:0007669"/>
    <property type="project" value="UniProtKB-ARBA"/>
</dbReference>
<evidence type="ECO:0000313" key="8">
    <source>
        <dbReference type="Proteomes" id="UP000199321"/>
    </source>
</evidence>
<dbReference type="AlphaFoldDB" id="A0A1G7GZU9"/>
<dbReference type="InterPro" id="IPR004307">
    <property type="entry name" value="TspO_MBR"/>
</dbReference>
<protein>
    <submittedName>
        <fullName evidence="7">Tryptophan-rich sensory protein</fullName>
    </submittedName>
</protein>
<dbReference type="PANTHER" id="PTHR10057">
    <property type="entry name" value="PERIPHERAL-TYPE BENZODIAZEPINE RECEPTOR"/>
    <property type="match status" value="1"/>
</dbReference>
<dbReference type="RefSeq" id="WP_093144569.1">
    <property type="nucleotide sequence ID" value="NZ_BMWO01000005.1"/>
</dbReference>